<evidence type="ECO:0008006" key="3">
    <source>
        <dbReference type="Google" id="ProtNLM"/>
    </source>
</evidence>
<dbReference type="OrthoDB" id="419317at2759"/>
<accession>A0A1E5UZC4</accession>
<dbReference type="AlphaFoldDB" id="A0A1E5UZC4"/>
<gene>
    <name evidence="1" type="ORF">BAE44_0020743</name>
</gene>
<keyword evidence="2" id="KW-1185">Reference proteome</keyword>
<dbReference type="InterPro" id="IPR029071">
    <property type="entry name" value="Ubiquitin-like_domsf"/>
</dbReference>
<evidence type="ECO:0000313" key="2">
    <source>
        <dbReference type="Proteomes" id="UP000095767"/>
    </source>
</evidence>
<reference evidence="1 2" key="1">
    <citation type="submission" date="2016-09" db="EMBL/GenBank/DDBJ databases">
        <title>The draft genome of Dichanthelium oligosanthes: A C3 panicoid grass species.</title>
        <authorList>
            <person name="Studer A.J."/>
            <person name="Schnable J.C."/>
            <person name="Brutnell T.P."/>
        </authorList>
    </citation>
    <scope>NUCLEOTIDE SEQUENCE [LARGE SCALE GENOMIC DNA]</scope>
    <source>
        <strain evidence="2">cv. Kellogg 1175</strain>
        <tissue evidence="1">Leaf</tissue>
    </source>
</reference>
<protein>
    <recommendedName>
        <fullName evidence="3">Ubiquitin-like domain-containing protein</fullName>
    </recommendedName>
</protein>
<comment type="caution">
    <text evidence="1">The sequence shown here is derived from an EMBL/GenBank/DDBJ whole genome shotgun (WGS) entry which is preliminary data.</text>
</comment>
<evidence type="ECO:0000313" key="1">
    <source>
        <dbReference type="EMBL" id="OEL18239.1"/>
    </source>
</evidence>
<dbReference type="Proteomes" id="UP000095767">
    <property type="component" value="Unassembled WGS sequence"/>
</dbReference>
<dbReference type="EMBL" id="LWDX02057265">
    <property type="protein sequence ID" value="OEL18239.1"/>
    <property type="molecule type" value="Genomic_DNA"/>
</dbReference>
<proteinExistence type="predicted"/>
<name>A0A1E5UZC4_9POAL</name>
<organism evidence="1 2">
    <name type="scientific">Dichanthelium oligosanthes</name>
    <dbReference type="NCBI Taxonomy" id="888268"/>
    <lineage>
        <taxon>Eukaryota</taxon>
        <taxon>Viridiplantae</taxon>
        <taxon>Streptophyta</taxon>
        <taxon>Embryophyta</taxon>
        <taxon>Tracheophyta</taxon>
        <taxon>Spermatophyta</taxon>
        <taxon>Magnoliopsida</taxon>
        <taxon>Liliopsida</taxon>
        <taxon>Poales</taxon>
        <taxon>Poaceae</taxon>
        <taxon>PACMAD clade</taxon>
        <taxon>Panicoideae</taxon>
        <taxon>Panicodae</taxon>
        <taxon>Paniceae</taxon>
        <taxon>Dichantheliinae</taxon>
        <taxon>Dichanthelium</taxon>
    </lineage>
</organism>
<dbReference type="SUPFAM" id="SSF54236">
    <property type="entry name" value="Ubiquitin-like"/>
    <property type="match status" value="1"/>
</dbReference>
<dbReference type="Gene3D" id="3.10.20.90">
    <property type="entry name" value="Phosphatidylinositol 3-kinase Catalytic Subunit, Chain A, domain 1"/>
    <property type="match status" value="1"/>
</dbReference>
<sequence>MDVTFETPQGRRFNIQIWYFSTVRRIKEYILQHEGIPMLFFDKVKMEEGKGLAMYNCLSIGWRSTSLSLTHLNTKHGGKRASVILEVSNLNVVKDLWMKLCRVAPHFLQPVDGGGYYFVYRQNVMDEDRTLC</sequence>
<dbReference type="STRING" id="888268.A0A1E5UZC4"/>